<keyword evidence="2" id="KW-1185">Reference proteome</keyword>
<comment type="caution">
    <text evidence="1">The sequence shown here is derived from an EMBL/GenBank/DDBJ whole genome shotgun (WGS) entry which is preliminary data.</text>
</comment>
<dbReference type="AlphaFoldDB" id="A0A923HJQ7"/>
<protein>
    <submittedName>
        <fullName evidence="1">Uncharacterized protein</fullName>
    </submittedName>
</protein>
<gene>
    <name evidence="1" type="ORF">H8K32_02445</name>
</gene>
<proteinExistence type="predicted"/>
<reference evidence="1" key="1">
    <citation type="submission" date="2020-08" db="EMBL/GenBank/DDBJ databases">
        <title>Novel species isolated from subtropical streams in China.</title>
        <authorList>
            <person name="Lu H."/>
        </authorList>
    </citation>
    <scope>NUCLEOTIDE SEQUENCE</scope>
    <source>
        <strain evidence="1">KACC 12607</strain>
    </source>
</reference>
<dbReference type="EMBL" id="JACOFV010000001">
    <property type="protein sequence ID" value="MBC3860946.1"/>
    <property type="molecule type" value="Genomic_DNA"/>
</dbReference>
<dbReference type="RefSeq" id="WP_186910856.1">
    <property type="nucleotide sequence ID" value="NZ_JACOFV010000001.1"/>
</dbReference>
<dbReference type="Proteomes" id="UP000634011">
    <property type="component" value="Unassembled WGS sequence"/>
</dbReference>
<evidence type="ECO:0000313" key="1">
    <source>
        <dbReference type="EMBL" id="MBC3860946.1"/>
    </source>
</evidence>
<evidence type="ECO:0000313" key="2">
    <source>
        <dbReference type="Proteomes" id="UP000634011"/>
    </source>
</evidence>
<organism evidence="1 2">
    <name type="scientific">Undibacterium jejuense</name>
    <dbReference type="NCBI Taxonomy" id="1344949"/>
    <lineage>
        <taxon>Bacteria</taxon>
        <taxon>Pseudomonadati</taxon>
        <taxon>Pseudomonadota</taxon>
        <taxon>Betaproteobacteria</taxon>
        <taxon>Burkholderiales</taxon>
        <taxon>Oxalobacteraceae</taxon>
        <taxon>Undibacterium</taxon>
    </lineage>
</organism>
<sequence>MSKITNSYTSKSGMIYNLYQFDTTKIYSPAEKREIENNNFDYYAAIQNDRVDEKIKELALKTKIPSKEEQEEIWYQEKLQEDKEKKLAFLLVSQQQQAFEKQKQDYLNDSSLLEIEICEPTFYDFLKKYEIRLKQKYVVDGSSLSVMGVGLFHCRMHKTQAAPAAK</sequence>
<accession>A0A923HJQ7</accession>
<name>A0A923HJQ7_9BURK</name>